<dbReference type="EMBL" id="GBXM01014155">
    <property type="protein sequence ID" value="JAH94422.1"/>
    <property type="molecule type" value="Transcribed_RNA"/>
</dbReference>
<name>A0A0E9WVI7_ANGAN</name>
<organism evidence="1">
    <name type="scientific">Anguilla anguilla</name>
    <name type="common">European freshwater eel</name>
    <name type="synonym">Muraena anguilla</name>
    <dbReference type="NCBI Taxonomy" id="7936"/>
    <lineage>
        <taxon>Eukaryota</taxon>
        <taxon>Metazoa</taxon>
        <taxon>Chordata</taxon>
        <taxon>Craniata</taxon>
        <taxon>Vertebrata</taxon>
        <taxon>Euteleostomi</taxon>
        <taxon>Actinopterygii</taxon>
        <taxon>Neopterygii</taxon>
        <taxon>Teleostei</taxon>
        <taxon>Anguilliformes</taxon>
        <taxon>Anguillidae</taxon>
        <taxon>Anguilla</taxon>
    </lineage>
</organism>
<accession>A0A0E9WVI7</accession>
<protein>
    <submittedName>
        <fullName evidence="1">Uncharacterized protein</fullName>
    </submittedName>
</protein>
<sequence length="139" mass="15771">MIMAKRLSSANVRKANPLLQCWKLLAALAVGNGQQTGLVEVFELNLLLKYISLVTCTHTHTHPPPVVTVFPSILFFVNHTNIQMKIEENMDLQFLALLPSSTLYRMCISLLYIVLRWTASSLRCSPVSLQYVESNVCWY</sequence>
<proteinExistence type="predicted"/>
<reference evidence="1" key="2">
    <citation type="journal article" date="2015" name="Fish Shellfish Immunol.">
        <title>Early steps in the European eel (Anguilla anguilla)-Vibrio vulnificus interaction in the gills: Role of the RtxA13 toxin.</title>
        <authorList>
            <person name="Callol A."/>
            <person name="Pajuelo D."/>
            <person name="Ebbesson L."/>
            <person name="Teles M."/>
            <person name="MacKenzie S."/>
            <person name="Amaro C."/>
        </authorList>
    </citation>
    <scope>NUCLEOTIDE SEQUENCE</scope>
</reference>
<dbReference type="AlphaFoldDB" id="A0A0E9WVI7"/>
<evidence type="ECO:0000313" key="1">
    <source>
        <dbReference type="EMBL" id="JAH94422.1"/>
    </source>
</evidence>
<reference evidence="1" key="1">
    <citation type="submission" date="2014-11" db="EMBL/GenBank/DDBJ databases">
        <authorList>
            <person name="Amaro Gonzalez C."/>
        </authorList>
    </citation>
    <scope>NUCLEOTIDE SEQUENCE</scope>
</reference>